<dbReference type="Pfam" id="PF00156">
    <property type="entry name" value="Pribosyltran"/>
    <property type="match status" value="1"/>
</dbReference>
<evidence type="ECO:0000313" key="10">
    <source>
        <dbReference type="EMBL" id="BCR04866.1"/>
    </source>
</evidence>
<keyword evidence="7" id="KW-0411">Iron-sulfur</keyword>
<feature type="binding site" evidence="7">
    <location>
        <position position="353"/>
    </location>
    <ligand>
        <name>Mg(2+)</name>
        <dbReference type="ChEBI" id="CHEBI:18420"/>
    </ligand>
</feature>
<evidence type="ECO:0000313" key="11">
    <source>
        <dbReference type="Proteomes" id="UP001319827"/>
    </source>
</evidence>
<comment type="function">
    <text evidence="7">Catalyzes the formation of phosphoribosylamine from phosphoribosylpyrophosphate (PRPP) and glutamine.</text>
</comment>
<comment type="pathway">
    <text evidence="1 7 8">Purine metabolism; IMP biosynthesis via de novo pathway; N(1)-(5-phospho-D-ribosyl)glycinamide from 5-phospho-alpha-D-ribose 1-diphosphate: step 1/2.</text>
</comment>
<organism evidence="10 11">
    <name type="scientific">Desulfuromonas versatilis</name>
    <dbReference type="NCBI Taxonomy" id="2802975"/>
    <lineage>
        <taxon>Bacteria</taxon>
        <taxon>Pseudomonadati</taxon>
        <taxon>Thermodesulfobacteriota</taxon>
        <taxon>Desulfuromonadia</taxon>
        <taxon>Desulfuromonadales</taxon>
        <taxon>Desulfuromonadaceae</taxon>
        <taxon>Desulfuromonas</taxon>
    </lineage>
</organism>
<keyword evidence="6 7" id="KW-0315">Glutamine amidotransferase</keyword>
<name>A0ABN6DY44_9BACT</name>
<feature type="active site" description="Nucleophile" evidence="7">
    <location>
        <position position="9"/>
    </location>
</feature>
<proteinExistence type="inferred from homology"/>
<reference evidence="10 11" key="1">
    <citation type="journal article" date="2016" name="C (Basel)">
        <title>Selective Growth of and Electricity Production by Marine Exoelectrogenic Bacteria in Self-Aggregated Hydrogel of Microbially Reduced Graphene Oxide.</title>
        <authorList>
            <person name="Yoshida N."/>
            <person name="Goto Y."/>
            <person name="Miyata Y."/>
        </authorList>
    </citation>
    <scope>NUCLEOTIDE SEQUENCE [LARGE SCALE GENOMIC DNA]</scope>
    <source>
        <strain evidence="10 11">NIT-T3</strain>
    </source>
</reference>
<evidence type="ECO:0000256" key="7">
    <source>
        <dbReference type="HAMAP-Rule" id="MF_01931"/>
    </source>
</evidence>
<evidence type="ECO:0000259" key="9">
    <source>
        <dbReference type="PROSITE" id="PS51278"/>
    </source>
</evidence>
<evidence type="ECO:0000256" key="3">
    <source>
        <dbReference type="ARBA" id="ARBA00022676"/>
    </source>
</evidence>
<dbReference type="EMBL" id="AP024355">
    <property type="protein sequence ID" value="BCR04866.1"/>
    <property type="molecule type" value="Genomic_DNA"/>
</dbReference>
<reference evidence="10 11" key="2">
    <citation type="journal article" date="2021" name="Int. J. Syst. Evol. Microbiol.">
        <title>Isolation and Polyphasic Characterization of Desulfuromonas versatilis sp. Nov., an Electrogenic Bacteria Capable of Versatile Metabolism Isolated from a Graphene Oxide-Reducing Enrichment Culture.</title>
        <authorList>
            <person name="Xie L."/>
            <person name="Yoshida N."/>
            <person name="Ishii S."/>
            <person name="Meng L."/>
        </authorList>
    </citation>
    <scope>NUCLEOTIDE SEQUENCE [LARGE SCALE GENOMIC DNA]</scope>
    <source>
        <strain evidence="10 11">NIT-T3</strain>
    </source>
</reference>
<dbReference type="Gene3D" id="3.60.20.10">
    <property type="entry name" value="Glutamine Phosphoribosylpyrophosphate, subunit 1, domain 1"/>
    <property type="match status" value="1"/>
</dbReference>
<keyword evidence="7" id="KW-0004">4Fe-4S</keyword>
<evidence type="ECO:0000256" key="4">
    <source>
        <dbReference type="ARBA" id="ARBA00022679"/>
    </source>
</evidence>
<dbReference type="PANTHER" id="PTHR11907">
    <property type="entry name" value="AMIDOPHOSPHORIBOSYLTRANSFERASE"/>
    <property type="match status" value="1"/>
</dbReference>
<dbReference type="PROSITE" id="PS51278">
    <property type="entry name" value="GATASE_TYPE_2"/>
    <property type="match status" value="1"/>
</dbReference>
<dbReference type="NCBIfam" id="TIGR01134">
    <property type="entry name" value="purF"/>
    <property type="match status" value="1"/>
</dbReference>
<keyword evidence="4 7" id="KW-0808">Transferase</keyword>
<dbReference type="InterPro" id="IPR029057">
    <property type="entry name" value="PRTase-like"/>
</dbReference>
<comment type="cofactor">
    <cofactor evidence="7">
        <name>Mg(2+)</name>
        <dbReference type="ChEBI" id="CHEBI:18420"/>
    </cofactor>
    <text evidence="7">Binds 1 Mg(2+) ion per subunit.</text>
</comment>
<dbReference type="InterPro" id="IPR035584">
    <property type="entry name" value="PurF_N"/>
</dbReference>
<accession>A0ABN6DY44</accession>
<evidence type="ECO:0000256" key="6">
    <source>
        <dbReference type="ARBA" id="ARBA00022962"/>
    </source>
</evidence>
<keyword evidence="3 7" id="KW-0328">Glycosyltransferase</keyword>
<dbReference type="SUPFAM" id="SSF53271">
    <property type="entry name" value="PRTase-like"/>
    <property type="match status" value="1"/>
</dbReference>
<keyword evidence="11" id="KW-1185">Reference proteome</keyword>
<feature type="binding site" evidence="7">
    <location>
        <position position="354"/>
    </location>
    <ligand>
        <name>Mg(2+)</name>
        <dbReference type="ChEBI" id="CHEBI:18420"/>
    </ligand>
</feature>
<feature type="domain" description="Glutamine amidotransferase type-2" evidence="9">
    <location>
        <begin position="9"/>
        <end position="228"/>
    </location>
</feature>
<dbReference type="InterPro" id="IPR000836">
    <property type="entry name" value="PRTase_dom"/>
</dbReference>
<comment type="similarity">
    <text evidence="2 7 8">In the C-terminal section; belongs to the purine/pyrimidine phosphoribosyltransferase family.</text>
</comment>
<keyword evidence="5 7" id="KW-0658">Purine biosynthesis</keyword>
<dbReference type="HAMAP" id="MF_01931">
    <property type="entry name" value="PurF"/>
    <property type="match status" value="1"/>
</dbReference>
<dbReference type="Proteomes" id="UP001319827">
    <property type="component" value="Chromosome"/>
</dbReference>
<feature type="binding site" evidence="7">
    <location>
        <position position="390"/>
    </location>
    <ligand>
        <name>[4Fe-4S] cluster</name>
        <dbReference type="ChEBI" id="CHEBI:49883"/>
    </ligand>
</feature>
<dbReference type="SUPFAM" id="SSF56235">
    <property type="entry name" value="N-terminal nucleophile aminohydrolases (Ntn hydrolases)"/>
    <property type="match status" value="1"/>
</dbReference>
<evidence type="ECO:0000256" key="1">
    <source>
        <dbReference type="ARBA" id="ARBA00005209"/>
    </source>
</evidence>
<keyword evidence="7" id="KW-0479">Metal-binding</keyword>
<comment type="cofactor">
    <cofactor evidence="7">
        <name>[4Fe-4S] cluster</name>
        <dbReference type="ChEBI" id="CHEBI:49883"/>
    </cofactor>
    <text evidence="7">Binds 1 [4Fe-4S] cluster per subunit.</text>
</comment>
<feature type="binding site" evidence="7">
    <location>
        <position position="444"/>
    </location>
    <ligand>
        <name>[4Fe-4S] cluster</name>
        <dbReference type="ChEBI" id="CHEBI:49883"/>
    </ligand>
</feature>
<dbReference type="InterPro" id="IPR029055">
    <property type="entry name" value="Ntn_hydrolases_N"/>
</dbReference>
<dbReference type="EC" id="2.4.2.14" evidence="7"/>
<dbReference type="CDD" id="cd06223">
    <property type="entry name" value="PRTases_typeI"/>
    <property type="match status" value="1"/>
</dbReference>
<comment type="catalytic activity">
    <reaction evidence="7 8">
        <text>5-phospho-beta-D-ribosylamine + L-glutamate + diphosphate = 5-phospho-alpha-D-ribose 1-diphosphate + L-glutamine + H2O</text>
        <dbReference type="Rhea" id="RHEA:14905"/>
        <dbReference type="ChEBI" id="CHEBI:15377"/>
        <dbReference type="ChEBI" id="CHEBI:29985"/>
        <dbReference type="ChEBI" id="CHEBI:33019"/>
        <dbReference type="ChEBI" id="CHEBI:58017"/>
        <dbReference type="ChEBI" id="CHEBI:58359"/>
        <dbReference type="ChEBI" id="CHEBI:58681"/>
        <dbReference type="EC" id="2.4.2.14"/>
    </reaction>
</comment>
<dbReference type="PIRSF" id="PIRSF000485">
    <property type="entry name" value="Amd_phspho_trans"/>
    <property type="match status" value="1"/>
</dbReference>
<dbReference type="InterPro" id="IPR005854">
    <property type="entry name" value="PurF"/>
</dbReference>
<gene>
    <name evidence="7 10" type="primary">purF</name>
    <name evidence="10" type="ORF">DESUT3_19350</name>
</gene>
<dbReference type="Gene3D" id="3.40.50.2020">
    <property type="match status" value="1"/>
</dbReference>
<evidence type="ECO:0000256" key="2">
    <source>
        <dbReference type="ARBA" id="ARBA00010138"/>
    </source>
</evidence>
<keyword evidence="7" id="KW-0408">Iron</keyword>
<sequence>MFDKLHEECGVFGIYGHPEAANLSYLGLYALQHRGQESCGIVASDGTKLRAHKGMGLVADVFKHDSVFANLPGSSAIGHVRYSTAGGNDFKNCQPIMVDYARGSIAVAHNGNLVNAQELRNELEHQGSIFSTIADTEVIIHLLARAQCDALPDRITEALTRVKGAYSLVFLTETRMVAVRDPNGFRPLALGKLDGAYVVASETCAFDLIEAEFIREIEPGEMILVDKHGLKSFFPFPKSVAAPCIFEHIYFARPDSILFGKQVYGVRKEFGRQLAREHAVEADLVLPIPDSGVPAAIGYAEESGIPFQLGLIRNHYVGRTFIEPQQSIRHFGVKIKLNPVRDLIEGKRVVVIDDSIVRGTTARKIIKMIRNAGAKEIHVRISSPPTSFPCYYGIDTPTRKELISSSHTIEEINRYITSDSLGYLSREGMRAAAGAPEGSGKSFCDACFSGYYPVKFPRLKSDSQLGLF</sequence>
<protein>
    <recommendedName>
        <fullName evidence="7">Amidophosphoribosyltransferase</fullName>
        <shortName evidence="7">ATase</shortName>
        <ecNumber evidence="7">2.4.2.14</ecNumber>
    </recommendedName>
    <alternativeName>
        <fullName evidence="7">Glutamine phosphoribosylpyrophosphate amidotransferase</fullName>
        <shortName evidence="7">GPATase</shortName>
    </alternativeName>
</protein>
<keyword evidence="7" id="KW-0460">Magnesium</keyword>
<dbReference type="RefSeq" id="WP_221252311.1">
    <property type="nucleotide sequence ID" value="NZ_AP024355.1"/>
</dbReference>
<feature type="binding site" evidence="7">
    <location>
        <position position="244"/>
    </location>
    <ligand>
        <name>[4Fe-4S] cluster</name>
        <dbReference type="ChEBI" id="CHEBI:49883"/>
    </ligand>
</feature>
<feature type="binding site" evidence="7">
    <location>
        <position position="291"/>
    </location>
    <ligand>
        <name>Mg(2+)</name>
        <dbReference type="ChEBI" id="CHEBI:18420"/>
    </ligand>
</feature>
<dbReference type="Pfam" id="PF13537">
    <property type="entry name" value="GATase_7"/>
    <property type="match status" value="1"/>
</dbReference>
<feature type="binding site" evidence="7">
    <location>
        <position position="447"/>
    </location>
    <ligand>
        <name>[4Fe-4S] cluster</name>
        <dbReference type="ChEBI" id="CHEBI:49883"/>
    </ligand>
</feature>
<evidence type="ECO:0000256" key="8">
    <source>
        <dbReference type="PIRNR" id="PIRNR000485"/>
    </source>
</evidence>
<evidence type="ECO:0000256" key="5">
    <source>
        <dbReference type="ARBA" id="ARBA00022755"/>
    </source>
</evidence>
<dbReference type="InterPro" id="IPR017932">
    <property type="entry name" value="GATase_2_dom"/>
</dbReference>
<dbReference type="CDD" id="cd00715">
    <property type="entry name" value="GPATase_N"/>
    <property type="match status" value="1"/>
</dbReference>